<comment type="caution">
    <text evidence="1">The sequence shown here is derived from an EMBL/GenBank/DDBJ whole genome shotgun (WGS) entry which is preliminary data.</text>
</comment>
<gene>
    <name evidence="1" type="ORF">IF1G_10031</name>
</gene>
<sequence>MCALIALYLLVDASEPPTGCIINRRSVFVKLHFSADDGQPYLVRTLLCNSAYHSEPGGGAVDYLQGIESLYTSTSTRCHECHAVAVAVVVIASARSKTVIWTSLIMSHSTDKPRPQPSAKYQGYHNKSQGTPYICSHHRHPFQASIFPTIHHHQLPRLPGSLARLTIKPSPCIANPGIPLSPTFHNQLHDYSTRRPCDRPVFLGLTHHHNRFIIDIINRQMYRIDRSS</sequence>
<dbReference type="EMBL" id="SPUK01000020">
    <property type="protein sequence ID" value="TQV91150.1"/>
    <property type="molecule type" value="Genomic_DNA"/>
</dbReference>
<accession>A0A545UNW9</accession>
<organism evidence="1 2">
    <name type="scientific">Cordyceps javanica</name>
    <dbReference type="NCBI Taxonomy" id="43265"/>
    <lineage>
        <taxon>Eukaryota</taxon>
        <taxon>Fungi</taxon>
        <taxon>Dikarya</taxon>
        <taxon>Ascomycota</taxon>
        <taxon>Pezizomycotina</taxon>
        <taxon>Sordariomycetes</taxon>
        <taxon>Hypocreomycetidae</taxon>
        <taxon>Hypocreales</taxon>
        <taxon>Cordycipitaceae</taxon>
        <taxon>Cordyceps</taxon>
    </lineage>
</organism>
<name>A0A545UNW9_9HYPO</name>
<reference evidence="1 2" key="1">
    <citation type="journal article" date="2019" name="Appl. Microbiol. Biotechnol.">
        <title>Genome sequence of Isaria javanica and comparative genome analysis insights into family S53 peptidase evolution in fungal entomopathogens.</title>
        <authorList>
            <person name="Lin R."/>
            <person name="Zhang X."/>
            <person name="Xin B."/>
            <person name="Zou M."/>
            <person name="Gao Y."/>
            <person name="Qin F."/>
            <person name="Hu Q."/>
            <person name="Xie B."/>
            <person name="Cheng X."/>
        </authorList>
    </citation>
    <scope>NUCLEOTIDE SEQUENCE [LARGE SCALE GENOMIC DNA]</scope>
    <source>
        <strain evidence="1 2">IJ1G</strain>
    </source>
</reference>
<protein>
    <submittedName>
        <fullName evidence="1">Uncharacterized protein</fullName>
    </submittedName>
</protein>
<dbReference type="Proteomes" id="UP000315783">
    <property type="component" value="Unassembled WGS sequence"/>
</dbReference>
<keyword evidence="2" id="KW-1185">Reference proteome</keyword>
<evidence type="ECO:0000313" key="2">
    <source>
        <dbReference type="Proteomes" id="UP000315783"/>
    </source>
</evidence>
<evidence type="ECO:0000313" key="1">
    <source>
        <dbReference type="EMBL" id="TQV91150.1"/>
    </source>
</evidence>
<proteinExistence type="predicted"/>
<dbReference type="AlphaFoldDB" id="A0A545UNW9"/>